<accession>A0A0E9SBC4</accession>
<name>A0A0E9SBC4_ANGAN</name>
<proteinExistence type="predicted"/>
<reference evidence="1" key="2">
    <citation type="journal article" date="2015" name="Fish Shellfish Immunol.">
        <title>Early steps in the European eel (Anguilla anguilla)-Vibrio vulnificus interaction in the gills: Role of the RtxA13 toxin.</title>
        <authorList>
            <person name="Callol A."/>
            <person name="Pajuelo D."/>
            <person name="Ebbesson L."/>
            <person name="Teles M."/>
            <person name="MacKenzie S."/>
            <person name="Amaro C."/>
        </authorList>
    </citation>
    <scope>NUCLEOTIDE SEQUENCE</scope>
</reference>
<reference evidence="1" key="1">
    <citation type="submission" date="2014-11" db="EMBL/GenBank/DDBJ databases">
        <authorList>
            <person name="Amaro Gonzalez C."/>
        </authorList>
    </citation>
    <scope>NUCLEOTIDE SEQUENCE</scope>
</reference>
<dbReference type="AlphaFoldDB" id="A0A0E9SBC4"/>
<evidence type="ECO:0000313" key="1">
    <source>
        <dbReference type="EMBL" id="JAH38576.1"/>
    </source>
</evidence>
<organism evidence="1">
    <name type="scientific">Anguilla anguilla</name>
    <name type="common">European freshwater eel</name>
    <name type="synonym">Muraena anguilla</name>
    <dbReference type="NCBI Taxonomy" id="7936"/>
    <lineage>
        <taxon>Eukaryota</taxon>
        <taxon>Metazoa</taxon>
        <taxon>Chordata</taxon>
        <taxon>Craniata</taxon>
        <taxon>Vertebrata</taxon>
        <taxon>Euteleostomi</taxon>
        <taxon>Actinopterygii</taxon>
        <taxon>Neopterygii</taxon>
        <taxon>Teleostei</taxon>
        <taxon>Anguilliformes</taxon>
        <taxon>Anguillidae</taxon>
        <taxon>Anguilla</taxon>
    </lineage>
</organism>
<sequence>MKGYDVVWRLNRVHTHLRSVHFILKCLIQLREECQSPLSNI</sequence>
<protein>
    <submittedName>
        <fullName evidence="1">Uncharacterized protein</fullName>
    </submittedName>
</protein>
<dbReference type="EMBL" id="GBXM01070001">
    <property type="protein sequence ID" value="JAH38576.1"/>
    <property type="molecule type" value="Transcribed_RNA"/>
</dbReference>